<gene>
    <name evidence="1" type="ORF">Goklo_026976</name>
</gene>
<sequence length="144" mass="16485">MRWSSSAFEFHKQISVSRWEKSVRLVCRLYRNQLHNEELVVKAFLVAITSLSFGRKNPLSRIGSTLLSRLLKCNVDASRLEHDGVVRFATIIRDSQGHVIECLSDFKKVPFNVCLVECRRSTFNICSFVGRVRGANKTTHSLTQ</sequence>
<organism evidence="1 2">
    <name type="scientific">Gossypium klotzschianum</name>
    <dbReference type="NCBI Taxonomy" id="34286"/>
    <lineage>
        <taxon>Eukaryota</taxon>
        <taxon>Viridiplantae</taxon>
        <taxon>Streptophyta</taxon>
        <taxon>Embryophyta</taxon>
        <taxon>Tracheophyta</taxon>
        <taxon>Spermatophyta</taxon>
        <taxon>Magnoliopsida</taxon>
        <taxon>eudicotyledons</taxon>
        <taxon>Gunneridae</taxon>
        <taxon>Pentapetalae</taxon>
        <taxon>rosids</taxon>
        <taxon>malvids</taxon>
        <taxon>Malvales</taxon>
        <taxon>Malvaceae</taxon>
        <taxon>Malvoideae</taxon>
        <taxon>Gossypium</taxon>
    </lineage>
</organism>
<comment type="caution">
    <text evidence="1">The sequence shown here is derived from an EMBL/GenBank/DDBJ whole genome shotgun (WGS) entry which is preliminary data.</text>
</comment>
<accession>A0A7J8TWU3</accession>
<proteinExistence type="predicted"/>
<dbReference type="AlphaFoldDB" id="A0A7J8TWU3"/>
<feature type="non-terminal residue" evidence="1">
    <location>
        <position position="1"/>
    </location>
</feature>
<reference evidence="1 2" key="1">
    <citation type="journal article" date="2019" name="Genome Biol. Evol.">
        <title>Insights into the evolution of the New World diploid cottons (Gossypium, subgenus Houzingenia) based on genome sequencing.</title>
        <authorList>
            <person name="Grover C.E."/>
            <person name="Arick M.A. 2nd"/>
            <person name="Thrash A."/>
            <person name="Conover J.L."/>
            <person name="Sanders W.S."/>
            <person name="Peterson D.G."/>
            <person name="Frelichowski J.E."/>
            <person name="Scheffler J.A."/>
            <person name="Scheffler B.E."/>
            <person name="Wendel J.F."/>
        </authorList>
    </citation>
    <scope>NUCLEOTIDE SEQUENCE [LARGE SCALE GENOMIC DNA]</scope>
    <source>
        <strain evidence="1">57</strain>
        <tissue evidence="1">Leaf</tissue>
    </source>
</reference>
<dbReference type="EMBL" id="JABFAB010000002">
    <property type="protein sequence ID" value="MBA0642621.1"/>
    <property type="molecule type" value="Genomic_DNA"/>
</dbReference>
<name>A0A7J8TWU3_9ROSI</name>
<evidence type="ECO:0000313" key="2">
    <source>
        <dbReference type="Proteomes" id="UP000593573"/>
    </source>
</evidence>
<keyword evidence="2" id="KW-1185">Reference proteome</keyword>
<dbReference type="Proteomes" id="UP000593573">
    <property type="component" value="Unassembled WGS sequence"/>
</dbReference>
<evidence type="ECO:0000313" key="1">
    <source>
        <dbReference type="EMBL" id="MBA0642621.1"/>
    </source>
</evidence>
<protein>
    <submittedName>
        <fullName evidence="1">Uncharacterized protein</fullName>
    </submittedName>
</protein>